<evidence type="ECO:0000313" key="4">
    <source>
        <dbReference type="EMBL" id="UXP31375.1"/>
    </source>
</evidence>
<feature type="compositionally biased region" description="Basic and acidic residues" evidence="1">
    <location>
        <begin position="11"/>
        <end position="20"/>
    </location>
</feature>
<keyword evidence="5" id="KW-1185">Reference proteome</keyword>
<feature type="compositionally biased region" description="Acidic residues" evidence="1">
    <location>
        <begin position="192"/>
        <end position="201"/>
    </location>
</feature>
<feature type="transmembrane region" description="Helical" evidence="2">
    <location>
        <begin position="265"/>
        <end position="283"/>
    </location>
</feature>
<dbReference type="Pfam" id="PF05036">
    <property type="entry name" value="SPOR"/>
    <property type="match status" value="1"/>
</dbReference>
<keyword evidence="2" id="KW-0472">Membrane</keyword>
<protein>
    <submittedName>
        <fullName evidence="4">SPOR domain-containing protein</fullName>
    </submittedName>
</protein>
<gene>
    <name evidence="4" type="ORF">N6H18_13550</name>
</gene>
<feature type="compositionally biased region" description="Acidic residues" evidence="1">
    <location>
        <begin position="21"/>
        <end position="52"/>
    </location>
</feature>
<accession>A0ABY6CMT7</accession>
<evidence type="ECO:0000313" key="5">
    <source>
        <dbReference type="Proteomes" id="UP001065174"/>
    </source>
</evidence>
<dbReference type="InterPro" id="IPR036680">
    <property type="entry name" value="SPOR-like_sf"/>
</dbReference>
<dbReference type="Proteomes" id="UP001065174">
    <property type="component" value="Chromosome"/>
</dbReference>
<dbReference type="PROSITE" id="PS51724">
    <property type="entry name" value="SPOR"/>
    <property type="match status" value="1"/>
</dbReference>
<name>A0ABY6CMT7_9BACT</name>
<dbReference type="InterPro" id="IPR007730">
    <property type="entry name" value="SPOR-like_dom"/>
</dbReference>
<organism evidence="4 5">
    <name type="scientific">Reichenbachiella agarivorans</name>
    <dbReference type="NCBI Taxonomy" id="2979464"/>
    <lineage>
        <taxon>Bacteria</taxon>
        <taxon>Pseudomonadati</taxon>
        <taxon>Bacteroidota</taxon>
        <taxon>Cytophagia</taxon>
        <taxon>Cytophagales</taxon>
        <taxon>Reichenbachiellaceae</taxon>
        <taxon>Reichenbachiella</taxon>
    </lineage>
</organism>
<proteinExistence type="predicted"/>
<feature type="compositionally biased region" description="Acidic residues" evidence="1">
    <location>
        <begin position="211"/>
        <end position="221"/>
    </location>
</feature>
<sequence>MAQDKLNQGSEEEKKSSKDLSDDDFGLPDLEFDELQELDMSFDDEESDEEISSPEKSNTKVPFSGSDDIDMSVLDDIDVSGSFHSDMDEGVDLDSVLDEGIEEVEDVLDSAQLISDRLGDDEEEDSLSTDFGSSMNYDDLLGDSDTGGSIFESDDVEDTAGASDDFDEPVMSSDDLLASIDSPDDLAALGIADDDDDELDSGDSLFSADIESSDSDIDSLFDADSVSYGSSNDDDDDFSPSDDKKLPDNYKAYTYNESSGGFTKIIVIGVVVIAVIAAGMLWLSGGQDAEKSTVAKTEKQPPVLKKEVAEPVVTEETPVVAENAEETLESTTDKPKPKLAAASSAPAGQIEKVSSKTGQSYVIIGSFIDEDLAMDYANKLSADGKGVKIIQPFGDSKRYRVSVADFPSYGDAASQLNSFKDEFGSQVWALKY</sequence>
<feature type="region of interest" description="Disordered" evidence="1">
    <location>
        <begin position="1"/>
        <end position="71"/>
    </location>
</feature>
<reference evidence="4" key="1">
    <citation type="submission" date="2022-09" db="EMBL/GenBank/DDBJ databases">
        <title>Comparative genomics and taxonomic characterization of three novel marine species of genus Reichenbachiella exhibiting antioxidant and polysaccharide degradation activities.</title>
        <authorList>
            <person name="Muhammad N."/>
            <person name="Lee Y.-J."/>
            <person name="Ko J."/>
            <person name="Kim S.-G."/>
        </authorList>
    </citation>
    <scope>NUCLEOTIDE SEQUENCE</scope>
    <source>
        <strain evidence="4">BKB1-1</strain>
    </source>
</reference>
<feature type="domain" description="SPOR" evidence="3">
    <location>
        <begin position="354"/>
        <end position="432"/>
    </location>
</feature>
<feature type="compositionally biased region" description="Acidic residues" evidence="1">
    <location>
        <begin position="152"/>
        <end position="168"/>
    </location>
</feature>
<dbReference type="Gene3D" id="3.30.70.1070">
    <property type="entry name" value="Sporulation related repeat"/>
    <property type="match status" value="1"/>
</dbReference>
<feature type="region of interest" description="Disordered" evidence="1">
    <location>
        <begin position="112"/>
        <end position="247"/>
    </location>
</feature>
<feature type="region of interest" description="Disordered" evidence="1">
    <location>
        <begin position="323"/>
        <end position="343"/>
    </location>
</feature>
<dbReference type="EMBL" id="CP106679">
    <property type="protein sequence ID" value="UXP31375.1"/>
    <property type="molecule type" value="Genomic_DNA"/>
</dbReference>
<keyword evidence="2" id="KW-0812">Transmembrane</keyword>
<feature type="compositionally biased region" description="Low complexity" evidence="1">
    <location>
        <begin position="222"/>
        <end position="231"/>
    </location>
</feature>
<evidence type="ECO:0000256" key="1">
    <source>
        <dbReference type="SAM" id="MobiDB-lite"/>
    </source>
</evidence>
<dbReference type="RefSeq" id="WP_262308814.1">
    <property type="nucleotide sequence ID" value="NZ_CP106679.1"/>
</dbReference>
<evidence type="ECO:0000256" key="2">
    <source>
        <dbReference type="SAM" id="Phobius"/>
    </source>
</evidence>
<keyword evidence="2" id="KW-1133">Transmembrane helix</keyword>
<evidence type="ECO:0000259" key="3">
    <source>
        <dbReference type="PROSITE" id="PS51724"/>
    </source>
</evidence>